<dbReference type="Proteomes" id="UP000253507">
    <property type="component" value="Unassembled WGS sequence"/>
</dbReference>
<dbReference type="InterPro" id="IPR050464">
    <property type="entry name" value="Zeta_carotene_desat/Oxidored"/>
</dbReference>
<proteinExistence type="predicted"/>
<gene>
    <name evidence="3" type="ORF">DQ392_27970</name>
</gene>
<sequence>MRPGRDRRAVRHTATPGDPHAPRKARNVAVIGGGIAGITAATALAERGVRVDLFEGQASLGGRLAGWPSTLRDGSQVTMSRGFHAFFRQYYNLRALLRRVDPQLEFLSPVPDYPLWHSAGHHDSFAGLPRTPPWNVAAFILRSPAFSMTDLKAIDRQTALSLFNVGVPETYRRLDHLDARTYLRSMRFPERAHHLAFEVFSRSFFADPSQLSAAELAVMFHLYFLGSSEGLLFDVPTRPFPQALWEPLGDYLRAHHVSIHTRTPVKRLVADTTHELTVETEDSGPQGGLRGQRFDGVVLAMDTDGLKKLVASSPNLGTGTWRRRIDQLRTAPPFQVTRLWLDRPLDSTRPAFLGTADCGPLDNISVLNRYEQEAQAWAERRNGAVVELHAYALPGSQDAARTRERLLEELRRIYPETASARVVDERTEVRADCPLFPVGQFDRRPTVATPDPRVMCAGDLVRVDLPVALMERAATSGFQAANALLARWKLPGHDIWSVPTGGRARILRAAAARTSDRAP</sequence>
<dbReference type="OrthoDB" id="7856496at2"/>
<dbReference type="Gene3D" id="3.50.50.60">
    <property type="entry name" value="FAD/NAD(P)-binding domain"/>
    <property type="match status" value="1"/>
</dbReference>
<evidence type="ECO:0000259" key="2">
    <source>
        <dbReference type="Pfam" id="PF01593"/>
    </source>
</evidence>
<organism evidence="3 4">
    <name type="scientific">Streptomyces reniochalinae</name>
    <dbReference type="NCBI Taxonomy" id="2250578"/>
    <lineage>
        <taxon>Bacteria</taxon>
        <taxon>Bacillati</taxon>
        <taxon>Actinomycetota</taxon>
        <taxon>Actinomycetes</taxon>
        <taxon>Kitasatosporales</taxon>
        <taxon>Streptomycetaceae</taxon>
        <taxon>Streptomyces</taxon>
    </lineage>
</organism>
<evidence type="ECO:0000313" key="4">
    <source>
        <dbReference type="Proteomes" id="UP000253507"/>
    </source>
</evidence>
<name>A0A367EA22_9ACTN</name>
<dbReference type="GO" id="GO:0016491">
    <property type="term" value="F:oxidoreductase activity"/>
    <property type="evidence" value="ECO:0007669"/>
    <property type="project" value="InterPro"/>
</dbReference>
<feature type="domain" description="Amine oxidase" evidence="2">
    <location>
        <begin position="35"/>
        <end position="485"/>
    </location>
</feature>
<keyword evidence="4" id="KW-1185">Reference proteome</keyword>
<dbReference type="SUPFAM" id="SSF51905">
    <property type="entry name" value="FAD/NAD(P)-binding domain"/>
    <property type="match status" value="1"/>
</dbReference>
<dbReference type="Pfam" id="PF01593">
    <property type="entry name" value="Amino_oxidase"/>
    <property type="match status" value="1"/>
</dbReference>
<dbReference type="InterPro" id="IPR002937">
    <property type="entry name" value="Amino_oxidase"/>
</dbReference>
<evidence type="ECO:0000256" key="1">
    <source>
        <dbReference type="SAM" id="MobiDB-lite"/>
    </source>
</evidence>
<comment type="caution">
    <text evidence="3">The sequence shown here is derived from an EMBL/GenBank/DDBJ whole genome shotgun (WGS) entry which is preliminary data.</text>
</comment>
<dbReference type="PANTHER" id="PTHR42923:SF43">
    <property type="entry name" value="AMINE OXIDASE"/>
    <property type="match status" value="1"/>
</dbReference>
<feature type="region of interest" description="Disordered" evidence="1">
    <location>
        <begin position="1"/>
        <end position="23"/>
    </location>
</feature>
<reference evidence="3 4" key="1">
    <citation type="submission" date="2018-06" db="EMBL/GenBank/DDBJ databases">
        <title>Streptomyces reniochalinae sp. nov. and Streptomyces diacarnus sp. nov. from marine sponges.</title>
        <authorList>
            <person name="Li L."/>
        </authorList>
    </citation>
    <scope>NUCLEOTIDE SEQUENCE [LARGE SCALE GENOMIC DNA]</scope>
    <source>
        <strain evidence="3 4">LHW50302</strain>
    </source>
</reference>
<dbReference type="AlphaFoldDB" id="A0A367EA22"/>
<dbReference type="EMBL" id="QOIM01000042">
    <property type="protein sequence ID" value="RCG14908.1"/>
    <property type="molecule type" value="Genomic_DNA"/>
</dbReference>
<accession>A0A367EA22</accession>
<dbReference type="InterPro" id="IPR036188">
    <property type="entry name" value="FAD/NAD-bd_sf"/>
</dbReference>
<protein>
    <submittedName>
        <fullName evidence="3">FAD-binding protein</fullName>
    </submittedName>
</protein>
<dbReference type="PANTHER" id="PTHR42923">
    <property type="entry name" value="PROTOPORPHYRINOGEN OXIDASE"/>
    <property type="match status" value="1"/>
</dbReference>
<evidence type="ECO:0000313" key="3">
    <source>
        <dbReference type="EMBL" id="RCG14908.1"/>
    </source>
</evidence>